<dbReference type="Proteomes" id="UP001159427">
    <property type="component" value="Unassembled WGS sequence"/>
</dbReference>
<protein>
    <submittedName>
        <fullName evidence="1">Uncharacterized protein</fullName>
    </submittedName>
</protein>
<dbReference type="EMBL" id="CALNXI010000359">
    <property type="protein sequence ID" value="CAH3025573.1"/>
    <property type="molecule type" value="Genomic_DNA"/>
</dbReference>
<sequence>MAAFCSFFALTSGKCGSNRGCVDFVCLNSCNADISSHLMNHHLSRENVCEMDLILARAGLLELTDDQIKNMTVCPVHRYTLGKYWQVPKTCQYPKHHGKKMAIAGTHVINFKTAREIKNIFGEAVPVGSPICTTCRKKHKHSEEADRKSDWLYPEETEGELLLQRPAKEAAVGAIGSVVTSTPFLEDQSTPASWNPITPCWTPGSEEASFTSTVVTDAVGRYNEAMDTIASLTRQEQVEREPLKYQLKTPFQNLSDGEQLKFVKKAKEDCLHVCNVIAPGTGEELFESMMSVQRELFDGAVSDDLVVLMTAYKNAKTRNLKKQILSLYAHRYPMTKLQKIHQPYGSLSTWEIKQAPSHAKMHGPGTIPEIKTKHRVRLDMGKVDHFVEFINRPYFYQDVSYGNKVLTLDNGDRIEMPNVVRILTRSTMIEQYLEYCKEQCHEPLSRSSLFKILEVREASQRKSLQGLDNTAADGAAGFQTIEMLVETLEKGGMEKQWCLRICQNLRDAKRYLKTDYRVHCQQHYSTCADHCRKFALSDPVDPELQHPCPYPHQSTCEQCQGLKDVLKEVRLAIEGSSWKPYSCEQREDVLYDFDRAQSDILLWKAHVVRSINQEEAKQDALKSEDPQSAILIMDWAMKFLQIKFREKQSEWFGKRALSWHISTFITKNVDSGKIELKWYAHIFDSCQQDWYAVCSIIENTFEVVKKEHPQITQVNLRSDEAGCYHNNFLLAAVRDAGRRVGIEVARYDFSEPQYGKDICDRILCPMKSSIRRYCNEGHDVVSAKDMRVALSERPVQGTTASVCAMNETQKTLEVHKIEGFSKYHNFKFEVDGIRAWRAYGVGLGKFIPYREVITEPQGPTSLIVHENFFPLKEARVYKRETNSENEQSNGLFSCLSPGATGCKKFSELENHLDVGEHSQVRGNSDTVYDKLRRDWAEKFRTVDKDEEIRSVPEAVVEERHEKNETGHSPECSDLQTGWALHKPRNEAVRFPTEVKQYLTTKFNLGERIGIKSDPAKVAADMRTARNPDSSRMFERKHWLTKGQVQEFFSRLAASRRSKAHREALNEDVEAEQEEQERRATLEEVATHLGPKHPICYDSYCLCDLSHEKKLETFSVAMLKDMLKYFEIPFSSRNRKKILVANLSEFLEGCDCNQPR</sequence>
<evidence type="ECO:0000313" key="2">
    <source>
        <dbReference type="Proteomes" id="UP001159427"/>
    </source>
</evidence>
<gene>
    <name evidence="1" type="ORF">PEVE_00026465</name>
</gene>
<dbReference type="PANTHER" id="PTHR33845:SF1">
    <property type="entry name" value="C2H2-TYPE DOMAIN-CONTAINING PROTEIN"/>
    <property type="match status" value="1"/>
</dbReference>
<keyword evidence="2" id="KW-1185">Reference proteome</keyword>
<accession>A0ABN8M7H9</accession>
<evidence type="ECO:0000313" key="1">
    <source>
        <dbReference type="EMBL" id="CAH3025573.1"/>
    </source>
</evidence>
<name>A0ABN8M7H9_9CNID</name>
<organism evidence="1 2">
    <name type="scientific">Porites evermanni</name>
    <dbReference type="NCBI Taxonomy" id="104178"/>
    <lineage>
        <taxon>Eukaryota</taxon>
        <taxon>Metazoa</taxon>
        <taxon>Cnidaria</taxon>
        <taxon>Anthozoa</taxon>
        <taxon>Hexacorallia</taxon>
        <taxon>Scleractinia</taxon>
        <taxon>Fungiina</taxon>
        <taxon>Poritidae</taxon>
        <taxon>Porites</taxon>
    </lineage>
</organism>
<reference evidence="1 2" key="1">
    <citation type="submission" date="2022-05" db="EMBL/GenBank/DDBJ databases">
        <authorList>
            <consortium name="Genoscope - CEA"/>
            <person name="William W."/>
        </authorList>
    </citation>
    <scope>NUCLEOTIDE SEQUENCE [LARGE SCALE GENOMIC DNA]</scope>
</reference>
<proteinExistence type="predicted"/>
<dbReference type="PANTHER" id="PTHR33845">
    <property type="entry name" value="C2H2-TYPE DOMAIN-CONTAINING PROTEIN"/>
    <property type="match status" value="1"/>
</dbReference>
<comment type="caution">
    <text evidence="1">The sequence shown here is derived from an EMBL/GenBank/DDBJ whole genome shotgun (WGS) entry which is preliminary data.</text>
</comment>